<feature type="binding site" evidence="8">
    <location>
        <position position="106"/>
    </location>
    <ligand>
        <name>Zn(2+)</name>
        <dbReference type="ChEBI" id="CHEBI:29105"/>
        <note>catalytic</note>
    </ligand>
</feature>
<evidence type="ECO:0000256" key="1">
    <source>
        <dbReference type="ARBA" id="ARBA00010669"/>
    </source>
</evidence>
<comment type="cofactor">
    <cofactor evidence="8">
        <name>Zn(2+)</name>
        <dbReference type="ChEBI" id="CHEBI:29105"/>
    </cofactor>
    <text evidence="8">Binds 1 zinc ion per subunit.</text>
</comment>
<comment type="catalytic activity">
    <reaction evidence="7 8">
        <text>adenosine(34) in tRNA + H2O + H(+) = inosine(34) in tRNA + NH4(+)</text>
        <dbReference type="Rhea" id="RHEA:43168"/>
        <dbReference type="Rhea" id="RHEA-COMP:10373"/>
        <dbReference type="Rhea" id="RHEA-COMP:10374"/>
        <dbReference type="ChEBI" id="CHEBI:15377"/>
        <dbReference type="ChEBI" id="CHEBI:15378"/>
        <dbReference type="ChEBI" id="CHEBI:28938"/>
        <dbReference type="ChEBI" id="CHEBI:74411"/>
        <dbReference type="ChEBI" id="CHEBI:82852"/>
        <dbReference type="EC" id="3.5.4.33"/>
    </reaction>
</comment>
<dbReference type="EMBL" id="BAABKP010000001">
    <property type="protein sequence ID" value="GAA4788182.1"/>
    <property type="molecule type" value="Genomic_DNA"/>
</dbReference>
<keyword evidence="4 8" id="KW-0479">Metal-binding</keyword>
<dbReference type="InterPro" id="IPR016192">
    <property type="entry name" value="APOBEC/CMP_deaminase_Zn-bd"/>
</dbReference>
<keyword evidence="11" id="KW-1185">Reference proteome</keyword>
<gene>
    <name evidence="8" type="primary">tadA</name>
    <name evidence="10" type="ORF">GCM10023352_02380</name>
</gene>
<evidence type="ECO:0000256" key="3">
    <source>
        <dbReference type="ARBA" id="ARBA00022694"/>
    </source>
</evidence>
<dbReference type="CDD" id="cd01285">
    <property type="entry name" value="nucleoside_deaminase"/>
    <property type="match status" value="1"/>
</dbReference>
<organism evidence="10 11">
    <name type="scientific">Rothia endophytica</name>
    <dbReference type="NCBI Taxonomy" id="1324766"/>
    <lineage>
        <taxon>Bacteria</taxon>
        <taxon>Bacillati</taxon>
        <taxon>Actinomycetota</taxon>
        <taxon>Actinomycetes</taxon>
        <taxon>Micrococcales</taxon>
        <taxon>Micrococcaceae</taxon>
        <taxon>Rothia</taxon>
    </lineage>
</organism>
<comment type="function">
    <text evidence="8">Catalyzes the deamination of adenosine to inosine at the wobble position 34 of tRNA(Arg2).</text>
</comment>
<dbReference type="InterPro" id="IPR002125">
    <property type="entry name" value="CMP_dCMP_dom"/>
</dbReference>
<evidence type="ECO:0000256" key="2">
    <source>
        <dbReference type="ARBA" id="ARBA00011738"/>
    </source>
</evidence>
<dbReference type="EC" id="3.5.4.33" evidence="8"/>
<dbReference type="HAMAP" id="MF_00972">
    <property type="entry name" value="tRNA_aden_deaminase"/>
    <property type="match status" value="1"/>
</dbReference>
<dbReference type="PROSITE" id="PS51747">
    <property type="entry name" value="CYT_DCMP_DEAMINASES_2"/>
    <property type="match status" value="1"/>
</dbReference>
<protein>
    <recommendedName>
        <fullName evidence="8">tRNA-specific adenosine deaminase</fullName>
        <ecNumber evidence="8">3.5.4.33</ecNumber>
    </recommendedName>
</protein>
<feature type="binding site" evidence="8">
    <location>
        <position position="73"/>
    </location>
    <ligand>
        <name>Zn(2+)</name>
        <dbReference type="ChEBI" id="CHEBI:29105"/>
        <note>catalytic</note>
    </ligand>
</feature>
<comment type="caution">
    <text evidence="10">The sequence shown here is derived from an EMBL/GenBank/DDBJ whole genome shotgun (WGS) entry which is preliminary data.</text>
</comment>
<dbReference type="Gene3D" id="3.40.140.10">
    <property type="entry name" value="Cytidine Deaminase, domain 2"/>
    <property type="match status" value="1"/>
</dbReference>
<proteinExistence type="inferred from homology"/>
<dbReference type="PANTHER" id="PTHR11079:SF202">
    <property type="entry name" value="TRNA-SPECIFIC ADENOSINE DEAMINASE"/>
    <property type="match status" value="1"/>
</dbReference>
<evidence type="ECO:0000313" key="10">
    <source>
        <dbReference type="EMBL" id="GAA4788182.1"/>
    </source>
</evidence>
<dbReference type="SUPFAM" id="SSF53927">
    <property type="entry name" value="Cytidine deaminase-like"/>
    <property type="match status" value="1"/>
</dbReference>
<keyword evidence="6 8" id="KW-0862">Zinc</keyword>
<evidence type="ECO:0000256" key="5">
    <source>
        <dbReference type="ARBA" id="ARBA00022801"/>
    </source>
</evidence>
<name>A0ABP9AYT1_9MICC</name>
<evidence type="ECO:0000256" key="4">
    <source>
        <dbReference type="ARBA" id="ARBA00022723"/>
    </source>
</evidence>
<dbReference type="PANTHER" id="PTHR11079">
    <property type="entry name" value="CYTOSINE DEAMINASE FAMILY MEMBER"/>
    <property type="match status" value="1"/>
</dbReference>
<dbReference type="Pfam" id="PF00383">
    <property type="entry name" value="dCMP_cyt_deam_1"/>
    <property type="match status" value="1"/>
</dbReference>
<feature type="active site" description="Proton donor" evidence="8">
    <location>
        <position position="75"/>
    </location>
</feature>
<comment type="similarity">
    <text evidence="1">Belongs to the cytidine and deoxycytidylate deaminase family. ADAT2 subfamily.</text>
</comment>
<dbReference type="InterPro" id="IPR016193">
    <property type="entry name" value="Cytidine_deaminase-like"/>
</dbReference>
<keyword evidence="3 8" id="KW-0819">tRNA processing</keyword>
<evidence type="ECO:0000256" key="7">
    <source>
        <dbReference type="ARBA" id="ARBA00048045"/>
    </source>
</evidence>
<evidence type="ECO:0000256" key="6">
    <source>
        <dbReference type="ARBA" id="ARBA00022833"/>
    </source>
</evidence>
<dbReference type="Proteomes" id="UP001500187">
    <property type="component" value="Unassembled WGS sequence"/>
</dbReference>
<accession>A0ABP9AYT1</accession>
<comment type="subunit">
    <text evidence="2 8">Homodimer.</text>
</comment>
<reference evidence="11" key="1">
    <citation type="journal article" date="2019" name="Int. J. Syst. Evol. Microbiol.">
        <title>The Global Catalogue of Microorganisms (GCM) 10K type strain sequencing project: providing services to taxonomists for standard genome sequencing and annotation.</title>
        <authorList>
            <consortium name="The Broad Institute Genomics Platform"/>
            <consortium name="The Broad Institute Genome Sequencing Center for Infectious Disease"/>
            <person name="Wu L."/>
            <person name="Ma J."/>
        </authorList>
    </citation>
    <scope>NUCLEOTIDE SEQUENCE [LARGE SCALE GENOMIC DNA]</scope>
    <source>
        <strain evidence="11">JCM 18541</strain>
    </source>
</reference>
<evidence type="ECO:0000313" key="11">
    <source>
        <dbReference type="Proteomes" id="UP001500187"/>
    </source>
</evidence>
<keyword evidence="5 8" id="KW-0378">Hydrolase</keyword>
<dbReference type="RefSeq" id="WP_345443703.1">
    <property type="nucleotide sequence ID" value="NZ_BAABKP010000001.1"/>
</dbReference>
<feature type="binding site" evidence="8">
    <location>
        <position position="103"/>
    </location>
    <ligand>
        <name>Zn(2+)</name>
        <dbReference type="ChEBI" id="CHEBI:29105"/>
        <note>catalytic</note>
    </ligand>
</feature>
<evidence type="ECO:0000259" key="9">
    <source>
        <dbReference type="PROSITE" id="PS51747"/>
    </source>
</evidence>
<dbReference type="InterPro" id="IPR028883">
    <property type="entry name" value="tRNA_aden_deaminase"/>
</dbReference>
<evidence type="ECO:0000256" key="8">
    <source>
        <dbReference type="HAMAP-Rule" id="MF_00972"/>
    </source>
</evidence>
<dbReference type="NCBIfam" id="NF008113">
    <property type="entry name" value="PRK10860.1"/>
    <property type="match status" value="1"/>
</dbReference>
<sequence length="170" mass="18885">MKNSPLELARRQPFSDRPRNLCHEELMRLALEQARLALKEGDVPIGAIVVDAQGQVIGRGYNRREADHDPTAHAEVLALREAASHLGSWRLDGCTLVVTLEPCLMCAGAMLLARLPYLIMGAWEEKTGAAGSVYDVLRDRKLNHWVEVHAGVLADECASLLKDFFHSHRP</sequence>
<feature type="domain" description="CMP/dCMP-type deaminase" evidence="9">
    <location>
        <begin position="21"/>
        <end position="134"/>
    </location>
</feature>
<dbReference type="PROSITE" id="PS00903">
    <property type="entry name" value="CYT_DCMP_DEAMINASES_1"/>
    <property type="match status" value="1"/>
</dbReference>